<evidence type="ECO:0000259" key="3">
    <source>
        <dbReference type="Pfam" id="PF21345"/>
    </source>
</evidence>
<dbReference type="Pfam" id="PF21345">
    <property type="entry name" value="PcRGLX_2nd"/>
    <property type="match status" value="1"/>
</dbReference>
<dbReference type="InterPro" id="IPR048330">
    <property type="entry name" value="PcRGLX/YetA_2nd"/>
</dbReference>
<name>A0A1F5L907_PENAI</name>
<dbReference type="InterPro" id="IPR048331">
    <property type="entry name" value="PcRGLX/YetA_3rd"/>
</dbReference>
<dbReference type="InterPro" id="IPR048329">
    <property type="entry name" value="PcRGLX_1st"/>
</dbReference>
<dbReference type="InterPro" id="IPR045793">
    <property type="entry name" value="PcRGLX/YetA-like"/>
</dbReference>
<dbReference type="GeneID" id="34579917"/>
<feature type="domain" description="PcRGLX/YetA-like central beta-sandwich" evidence="3">
    <location>
        <begin position="130"/>
        <end position="495"/>
    </location>
</feature>
<accession>A0A1F5L907</accession>
<organism evidence="5 6">
    <name type="scientific">Penicillium arizonense</name>
    <dbReference type="NCBI Taxonomy" id="1835702"/>
    <lineage>
        <taxon>Eukaryota</taxon>
        <taxon>Fungi</taxon>
        <taxon>Dikarya</taxon>
        <taxon>Ascomycota</taxon>
        <taxon>Pezizomycotina</taxon>
        <taxon>Eurotiomycetes</taxon>
        <taxon>Eurotiomycetidae</taxon>
        <taxon>Eurotiales</taxon>
        <taxon>Aspergillaceae</taxon>
        <taxon>Penicillium</taxon>
    </lineage>
</organism>
<evidence type="ECO:0000256" key="1">
    <source>
        <dbReference type="SAM" id="SignalP"/>
    </source>
</evidence>
<dbReference type="PANTHER" id="PTHR40081">
    <property type="entry name" value="CONCANAVALIN A-LIKE LECTIN/GLUCANASE"/>
    <property type="match status" value="1"/>
</dbReference>
<feature type="signal peptide" evidence="1">
    <location>
        <begin position="1"/>
        <end position="20"/>
    </location>
</feature>
<evidence type="ECO:0000313" key="6">
    <source>
        <dbReference type="Proteomes" id="UP000177622"/>
    </source>
</evidence>
<dbReference type="PANTHER" id="PTHR40081:SF1">
    <property type="entry name" value="TAT PATHWAY SIGNAL SEQUENCE DOMAIN PROTEIN"/>
    <property type="match status" value="1"/>
</dbReference>
<proteinExistence type="predicted"/>
<dbReference type="AlphaFoldDB" id="A0A1F5L907"/>
<comment type="caution">
    <text evidence="5">The sequence shown here is derived from an EMBL/GenBank/DDBJ whole genome shotgun (WGS) entry which is preliminary data.</text>
</comment>
<dbReference type="EMBL" id="LXJU01000021">
    <property type="protein sequence ID" value="OGE49547.1"/>
    <property type="molecule type" value="Genomic_DNA"/>
</dbReference>
<dbReference type="Pfam" id="PF21346">
    <property type="entry name" value="PcRGLX_3rd"/>
    <property type="match status" value="1"/>
</dbReference>
<dbReference type="OrthoDB" id="4798501at2759"/>
<feature type="chain" id="PRO_5009519363" description="Alpha-L-rhamnosidase six-hairpin glycosidase domain-containing protein" evidence="1">
    <location>
        <begin position="21"/>
        <end position="927"/>
    </location>
</feature>
<sequence length="927" mass="102966">MPKFGAKLLALATLGQCVVAALNCTSSSTTVNWLGEKPTYNKGVTFGLPWPQGKYWPEHTKFSIVGDAGNPEELQSWATGRWADGSLKWTGHAIGQSDQIYDEYTVTAFSSGCTDKSTSASLGNSTSSLVVTDRRNVITVNTGKISVSFLKTGSIIVDAIKTKDGKTTGENGRLVLQSQNWVPDRSDSRGNASIEYFNFDSDIHNVTVNQTSARALVTVHGKHKVTGGADHEPWLQFVIRFYLYANSDSVKVMHSIVFDGGAESDFITGIGIRFDIPLKGEEQYNRHVRIAGVDGGIFNEAVQGITGLRRDPGQEVKTAQYEGRQLPDTNTWDTRVTTRLKWIPTWGDYSLTQLTADGFNFKKRTKPGQSWVKIPSGTRSEGLAYLGGATKGGLAVGLRDFWKRYPSGLDISNAASDSGEITLWLYSPAAEPLDLRPYHDGLNEDDYEDQLDALEITYEDWESGFNTPYGIARTSEVYLFAFDKTPTSEELASLAAHIQNPPVLVAGPEYMHETQAVGGYWGLPSTTTDTAKALEDHLGFILDFYRGQIEQRRWYGFLDYGDFMHTYDTDRHTWRYDIGGYAWDNSELSPDLFFWMYFLRTGNEGAYRFAEALTRHTGEVDVYHIGDWKGLGTRHGVQHWGDSAKQARISQPQYRKYFYYISGGDERIGELLEELLDTDKTYGILDPQRKVRTDGWTPSPNSTVAFSLGTDWSSLAAGWLMEWERRGSRWEEAKTKLINTLSGIANLTNGFVTGSGLYDPVTWTLGPPPADPDNLGNVSVSHLSAVFGLPEVVSEAITYLGDDLPIGFKDAWIDYCYYYHAPAAEQEARYGVKFGSLSLYQAHSRLAAYAAYQTQNTSLALRAWKDFYSSDGFTTSAPWNITHVNESSVLTAVDEAAWLATNDIAQYGLAVIQNLAYVSNALEDYAS</sequence>
<feature type="domain" description="PcRGLX/YetA-like C-terminal alpha/alpha toroid" evidence="4">
    <location>
        <begin position="501"/>
        <end position="922"/>
    </location>
</feature>
<gene>
    <name evidence="5" type="ORF">PENARI_c021G04017</name>
</gene>
<keyword evidence="6" id="KW-1185">Reference proteome</keyword>
<evidence type="ECO:0008006" key="7">
    <source>
        <dbReference type="Google" id="ProtNLM"/>
    </source>
</evidence>
<keyword evidence="1" id="KW-0732">Signal</keyword>
<evidence type="ECO:0000259" key="2">
    <source>
        <dbReference type="Pfam" id="PF19501"/>
    </source>
</evidence>
<dbReference type="Pfam" id="PF19501">
    <property type="entry name" value="PcRGLX_1st"/>
    <property type="match status" value="1"/>
</dbReference>
<feature type="domain" description="PcRGLX/YetA-like N-terminal RIFT barrel" evidence="2">
    <location>
        <begin position="28"/>
        <end position="108"/>
    </location>
</feature>
<dbReference type="RefSeq" id="XP_022484998.1">
    <property type="nucleotide sequence ID" value="XM_022635183.1"/>
</dbReference>
<dbReference type="Proteomes" id="UP000177622">
    <property type="component" value="Unassembled WGS sequence"/>
</dbReference>
<evidence type="ECO:0000313" key="5">
    <source>
        <dbReference type="EMBL" id="OGE49547.1"/>
    </source>
</evidence>
<protein>
    <recommendedName>
        <fullName evidence="7">Alpha-L-rhamnosidase six-hairpin glycosidase domain-containing protein</fullName>
    </recommendedName>
</protein>
<evidence type="ECO:0000259" key="4">
    <source>
        <dbReference type="Pfam" id="PF21346"/>
    </source>
</evidence>
<reference evidence="5 6" key="1">
    <citation type="journal article" date="2016" name="Sci. Rep.">
        <title>Penicillium arizonense, a new, genome sequenced fungal species, reveals a high chemical diversity in secreted metabolites.</title>
        <authorList>
            <person name="Grijseels S."/>
            <person name="Nielsen J.C."/>
            <person name="Randelovic M."/>
            <person name="Nielsen J."/>
            <person name="Nielsen K.F."/>
            <person name="Workman M."/>
            <person name="Frisvad J.C."/>
        </authorList>
    </citation>
    <scope>NUCLEOTIDE SEQUENCE [LARGE SCALE GENOMIC DNA]</scope>
    <source>
        <strain evidence="5 6">CBS 141311</strain>
    </source>
</reference>